<name>A0A511DYI2_LENKE</name>
<dbReference type="AlphaFoldDB" id="A0A511DYI2"/>
<organism evidence="1 2">
    <name type="scientific">Lentilactobacillus kefiri</name>
    <name type="common">Lactobacillus kefiri</name>
    <dbReference type="NCBI Taxonomy" id="33962"/>
    <lineage>
        <taxon>Bacteria</taxon>
        <taxon>Bacillati</taxon>
        <taxon>Bacillota</taxon>
        <taxon>Bacilli</taxon>
        <taxon>Lactobacillales</taxon>
        <taxon>Lactobacillaceae</taxon>
        <taxon>Lentilactobacillus</taxon>
    </lineage>
</organism>
<evidence type="ECO:0000313" key="1">
    <source>
        <dbReference type="EMBL" id="GEL29287.1"/>
    </source>
</evidence>
<dbReference type="STRING" id="1423764.FC95_GL001071"/>
<gene>
    <name evidence="1" type="ORF">LKE01_21070</name>
</gene>
<dbReference type="Proteomes" id="UP000321893">
    <property type="component" value="Unassembled WGS sequence"/>
</dbReference>
<comment type="caution">
    <text evidence="1">The sequence shown here is derived from an EMBL/GenBank/DDBJ whole genome shotgun (WGS) entry which is preliminary data.</text>
</comment>
<keyword evidence="2" id="KW-1185">Reference proteome</keyword>
<dbReference type="EMBL" id="BJVK01000043">
    <property type="protein sequence ID" value="GEL29287.1"/>
    <property type="molecule type" value="Genomic_DNA"/>
</dbReference>
<reference evidence="1" key="1">
    <citation type="submission" date="2019-07" db="EMBL/GenBank/DDBJ databases">
        <title>Whole genome shotgun sequence of Lactobacillus kefiri NBRC 15888.</title>
        <authorList>
            <person name="Hosoyama A."/>
            <person name="Uohara A."/>
            <person name="Ohji S."/>
            <person name="Ichikawa N."/>
        </authorList>
    </citation>
    <scope>NUCLEOTIDE SEQUENCE [LARGE SCALE GENOMIC DNA]</scope>
    <source>
        <strain evidence="1">NBRC 15888</strain>
    </source>
</reference>
<sequence>MKPEDTKQQFIMLRAEGLSYGKIAEKLKISKATCSAWEANFTNEIAKRKQDRLEELYSAYGMLKDKRISSLGQTLNKINDAIDDIDLSDVDPIKLLELKLKYQEALNKEYVAPSTKEDIDFSNGFNSSDINQELGRLIELAKAGELSSDHLTQELRILTETLKAYNQTELEQQLKALAASLS</sequence>
<dbReference type="RefSeq" id="WP_054769804.1">
    <property type="nucleotide sequence ID" value="NZ_BJVK01000043.1"/>
</dbReference>
<accession>A0A511DYI2</accession>
<proteinExistence type="predicted"/>
<evidence type="ECO:0000313" key="2">
    <source>
        <dbReference type="Proteomes" id="UP000321893"/>
    </source>
</evidence>
<protein>
    <submittedName>
        <fullName evidence="1">Uncharacterized protein</fullName>
    </submittedName>
</protein>